<feature type="region of interest" description="Disordered" evidence="5">
    <location>
        <begin position="51"/>
        <end position="94"/>
    </location>
</feature>
<dbReference type="PROSITE" id="PS52015">
    <property type="entry name" value="TONB_CTD"/>
    <property type="match status" value="1"/>
</dbReference>
<feature type="compositionally biased region" description="Basic and acidic residues" evidence="5">
    <location>
        <begin position="79"/>
        <end position="92"/>
    </location>
</feature>
<feature type="domain" description="TonB C-terminal" evidence="7">
    <location>
        <begin position="177"/>
        <end position="270"/>
    </location>
</feature>
<name>A0A1G6GIN0_9GAMM</name>
<protein>
    <submittedName>
        <fullName evidence="8">Outer membrane transport energization protein TonB</fullName>
    </submittedName>
</protein>
<evidence type="ECO:0000256" key="6">
    <source>
        <dbReference type="SAM" id="Phobius"/>
    </source>
</evidence>
<evidence type="ECO:0000256" key="3">
    <source>
        <dbReference type="ARBA" id="ARBA00022989"/>
    </source>
</evidence>
<dbReference type="SUPFAM" id="SSF74653">
    <property type="entry name" value="TolA/TonB C-terminal domain"/>
    <property type="match status" value="1"/>
</dbReference>
<dbReference type="EMBL" id="FMYL01000001">
    <property type="protein sequence ID" value="SDB81871.1"/>
    <property type="molecule type" value="Genomic_DNA"/>
</dbReference>
<evidence type="ECO:0000256" key="2">
    <source>
        <dbReference type="ARBA" id="ARBA00022692"/>
    </source>
</evidence>
<gene>
    <name evidence="8" type="ORF">SAMN05421733_101226</name>
</gene>
<dbReference type="GO" id="GO:0016020">
    <property type="term" value="C:membrane"/>
    <property type="evidence" value="ECO:0007669"/>
    <property type="project" value="UniProtKB-SubCell"/>
</dbReference>
<organism evidence="8 9">
    <name type="scientific">Acinetobacter boissieri</name>
    <dbReference type="NCBI Taxonomy" id="1219383"/>
    <lineage>
        <taxon>Bacteria</taxon>
        <taxon>Pseudomonadati</taxon>
        <taxon>Pseudomonadota</taxon>
        <taxon>Gammaproteobacteria</taxon>
        <taxon>Moraxellales</taxon>
        <taxon>Moraxellaceae</taxon>
        <taxon>Acinetobacter</taxon>
    </lineage>
</organism>
<dbReference type="STRING" id="1219383.SAMN05421733_101226"/>
<keyword evidence="3 6" id="KW-1133">Transmembrane helix</keyword>
<feature type="compositionally biased region" description="Pro residues" evidence="5">
    <location>
        <begin position="52"/>
        <end position="62"/>
    </location>
</feature>
<feature type="region of interest" description="Disordered" evidence="5">
    <location>
        <begin position="131"/>
        <end position="174"/>
    </location>
</feature>
<evidence type="ECO:0000256" key="1">
    <source>
        <dbReference type="ARBA" id="ARBA00004167"/>
    </source>
</evidence>
<sequence length="270" mass="29638">MSMYVVYQHRKALSWCPAVCIGAYLLFLAQPDVLKIEPKYDEKPIEITLAAPPEPVVTPPTPVVQAMPEPEAPPEDAIVEEKPKPKVVEPIKQKPIQPKIEPKVKPVEKVEQKVQKTPAVEAKVTEKVLEKPVEKPAPVAEKVQEAPKAKAEPVVAEKPKPAPPATTGNHSAEASYLNKVKSAVEQQKRYPTGREASLERPEGNVEVWLQIDRSGKVLDSGIASKSKSMLLNRAALSSLQAIKQVEPFPEDAFSGESQKRFIATLNYTAP</sequence>
<evidence type="ECO:0000313" key="8">
    <source>
        <dbReference type="EMBL" id="SDB81871.1"/>
    </source>
</evidence>
<dbReference type="RefSeq" id="WP_244518104.1">
    <property type="nucleotide sequence ID" value="NZ_FMYL01000001.1"/>
</dbReference>
<dbReference type="NCBIfam" id="TIGR01352">
    <property type="entry name" value="tonB_Cterm"/>
    <property type="match status" value="1"/>
</dbReference>
<keyword evidence="2 6" id="KW-0812">Transmembrane</keyword>
<evidence type="ECO:0000313" key="9">
    <source>
        <dbReference type="Proteomes" id="UP000242501"/>
    </source>
</evidence>
<keyword evidence="9" id="KW-1185">Reference proteome</keyword>
<evidence type="ECO:0000259" key="7">
    <source>
        <dbReference type="PROSITE" id="PS52015"/>
    </source>
</evidence>
<dbReference type="Proteomes" id="UP000242501">
    <property type="component" value="Unassembled WGS sequence"/>
</dbReference>
<evidence type="ECO:0000256" key="4">
    <source>
        <dbReference type="ARBA" id="ARBA00023136"/>
    </source>
</evidence>
<keyword evidence="4 6" id="KW-0472">Membrane</keyword>
<dbReference type="AlphaFoldDB" id="A0A1G6GIN0"/>
<dbReference type="Pfam" id="PF03544">
    <property type="entry name" value="TonB_C"/>
    <property type="match status" value="1"/>
</dbReference>
<feature type="transmembrane region" description="Helical" evidence="6">
    <location>
        <begin position="12"/>
        <end position="29"/>
    </location>
</feature>
<dbReference type="GO" id="GO:0055085">
    <property type="term" value="P:transmembrane transport"/>
    <property type="evidence" value="ECO:0007669"/>
    <property type="project" value="InterPro"/>
</dbReference>
<accession>A0A1G6GIN0</accession>
<reference evidence="9" key="1">
    <citation type="submission" date="2016-09" db="EMBL/GenBank/DDBJ databases">
        <authorList>
            <person name="Varghese N."/>
            <person name="Submissions S."/>
        </authorList>
    </citation>
    <scope>NUCLEOTIDE SEQUENCE [LARGE SCALE GENOMIC DNA]</scope>
    <source>
        <strain evidence="9">ANC 4422</strain>
    </source>
</reference>
<feature type="compositionally biased region" description="Basic and acidic residues" evidence="5">
    <location>
        <begin position="142"/>
        <end position="160"/>
    </location>
</feature>
<evidence type="ECO:0000256" key="5">
    <source>
        <dbReference type="SAM" id="MobiDB-lite"/>
    </source>
</evidence>
<comment type="subcellular location">
    <subcellularLocation>
        <location evidence="1">Membrane</location>
        <topology evidence="1">Single-pass membrane protein</topology>
    </subcellularLocation>
</comment>
<proteinExistence type="predicted"/>
<dbReference type="InterPro" id="IPR006260">
    <property type="entry name" value="TonB/TolA_C"/>
</dbReference>
<dbReference type="Gene3D" id="3.30.1150.10">
    <property type="match status" value="1"/>
</dbReference>
<dbReference type="InterPro" id="IPR037682">
    <property type="entry name" value="TonB_C"/>
</dbReference>